<keyword evidence="1" id="KW-1133">Transmembrane helix</keyword>
<gene>
    <name evidence="2" type="ORF">FAS41_09400</name>
</gene>
<evidence type="ECO:0000313" key="3">
    <source>
        <dbReference type="Proteomes" id="UP000306635"/>
    </source>
</evidence>
<evidence type="ECO:0000313" key="2">
    <source>
        <dbReference type="EMBL" id="TLX79066.1"/>
    </source>
</evidence>
<keyword evidence="3" id="KW-1185">Reference proteome</keyword>
<feature type="transmembrane region" description="Helical" evidence="1">
    <location>
        <begin position="32"/>
        <end position="56"/>
    </location>
</feature>
<sequence>MDSDAMNLADILGELCSVLFNWPGPDNRPNRVFTPGFVVLCIILAMVELAVLHGIFGQQG</sequence>
<dbReference type="EMBL" id="SWDV01000009">
    <property type="protein sequence ID" value="TLX79066.1"/>
    <property type="molecule type" value="Genomic_DNA"/>
</dbReference>
<name>A0A5R9R832_9PSED</name>
<accession>A0A5R9R832</accession>
<proteinExistence type="predicted"/>
<comment type="caution">
    <text evidence="2">The sequence shown here is derived from an EMBL/GenBank/DDBJ whole genome shotgun (WGS) entry which is preliminary data.</text>
</comment>
<dbReference type="OrthoDB" id="6980330at2"/>
<reference evidence="2 3" key="1">
    <citation type="submission" date="2019-04" db="EMBL/GenBank/DDBJ databases">
        <authorList>
            <person name="Li M."/>
        </authorList>
    </citation>
    <scope>NUCLEOTIDE SEQUENCE [LARGE SCALE GENOMIC DNA]</scope>
    <source>
        <strain evidence="2 3">LAM1902</strain>
    </source>
</reference>
<protein>
    <submittedName>
        <fullName evidence="2">Uncharacterized protein</fullName>
    </submittedName>
</protein>
<dbReference type="Proteomes" id="UP000306635">
    <property type="component" value="Unassembled WGS sequence"/>
</dbReference>
<evidence type="ECO:0000256" key="1">
    <source>
        <dbReference type="SAM" id="Phobius"/>
    </source>
</evidence>
<dbReference type="AlphaFoldDB" id="A0A5R9R832"/>
<keyword evidence="1" id="KW-0472">Membrane</keyword>
<organism evidence="2 3">
    <name type="scientific">Pseudomonas nicosulfuronedens</name>
    <dbReference type="NCBI Taxonomy" id="2571105"/>
    <lineage>
        <taxon>Bacteria</taxon>
        <taxon>Pseudomonadati</taxon>
        <taxon>Pseudomonadota</taxon>
        <taxon>Gammaproteobacteria</taxon>
        <taxon>Pseudomonadales</taxon>
        <taxon>Pseudomonadaceae</taxon>
        <taxon>Pseudomonas</taxon>
    </lineage>
</organism>
<keyword evidence="1" id="KW-0812">Transmembrane</keyword>
<dbReference type="RefSeq" id="WP_138521532.1">
    <property type="nucleotide sequence ID" value="NZ_JAOCBK010000001.1"/>
</dbReference>